<keyword evidence="1" id="KW-1133">Transmembrane helix</keyword>
<dbReference type="EMBL" id="UOFS01000019">
    <property type="protein sequence ID" value="VAW94902.1"/>
    <property type="molecule type" value="Genomic_DNA"/>
</dbReference>
<keyword evidence="1" id="KW-0472">Membrane</keyword>
<accession>A0A3B1A577</accession>
<evidence type="ECO:0000256" key="1">
    <source>
        <dbReference type="SAM" id="Phobius"/>
    </source>
</evidence>
<feature type="transmembrane region" description="Helical" evidence="1">
    <location>
        <begin position="20"/>
        <end position="40"/>
    </location>
</feature>
<evidence type="ECO:0000313" key="2">
    <source>
        <dbReference type="EMBL" id="VAW94902.1"/>
    </source>
</evidence>
<keyword evidence="1" id="KW-0812">Transmembrane</keyword>
<organism evidence="2">
    <name type="scientific">hydrothermal vent metagenome</name>
    <dbReference type="NCBI Taxonomy" id="652676"/>
    <lineage>
        <taxon>unclassified sequences</taxon>
        <taxon>metagenomes</taxon>
        <taxon>ecological metagenomes</taxon>
    </lineage>
</organism>
<feature type="transmembrane region" description="Helical" evidence="1">
    <location>
        <begin position="52"/>
        <end position="72"/>
    </location>
</feature>
<name>A0A3B1A577_9ZZZZ</name>
<reference evidence="2" key="1">
    <citation type="submission" date="2018-06" db="EMBL/GenBank/DDBJ databases">
        <authorList>
            <person name="Zhirakovskaya E."/>
        </authorList>
    </citation>
    <scope>NUCLEOTIDE SEQUENCE</scope>
</reference>
<feature type="transmembrane region" description="Helical" evidence="1">
    <location>
        <begin position="92"/>
        <end position="110"/>
    </location>
</feature>
<dbReference type="AlphaFoldDB" id="A0A3B1A577"/>
<gene>
    <name evidence="2" type="ORF">MNBD_GAMMA22-1675</name>
</gene>
<sequence length="119" mass="13046">MKDSMINMMLAMMPYMKPFMWFGVAFVVIGVLLVVAQLAFKSNGNKGVAWSVWIAFISAIFFLAAQAAGIYLSMSPTVNFGDSSKFEFNLVSFWQIGLAFLVAAIILKVLGKSKQDTAS</sequence>
<proteinExistence type="predicted"/>
<protein>
    <submittedName>
        <fullName evidence="2">Uncharacterized protein</fullName>
    </submittedName>
</protein>